<feature type="compositionally biased region" description="Pro residues" evidence="1">
    <location>
        <begin position="34"/>
        <end position="46"/>
    </location>
</feature>
<dbReference type="Proteomes" id="UP001642540">
    <property type="component" value="Unassembled WGS sequence"/>
</dbReference>
<feature type="region of interest" description="Disordered" evidence="1">
    <location>
        <begin position="29"/>
        <end position="58"/>
    </location>
</feature>
<organism evidence="2 3">
    <name type="scientific">Orchesella dallaii</name>
    <dbReference type="NCBI Taxonomy" id="48710"/>
    <lineage>
        <taxon>Eukaryota</taxon>
        <taxon>Metazoa</taxon>
        <taxon>Ecdysozoa</taxon>
        <taxon>Arthropoda</taxon>
        <taxon>Hexapoda</taxon>
        <taxon>Collembola</taxon>
        <taxon>Entomobryomorpha</taxon>
        <taxon>Entomobryoidea</taxon>
        <taxon>Orchesellidae</taxon>
        <taxon>Orchesellinae</taxon>
        <taxon>Orchesella</taxon>
    </lineage>
</organism>
<gene>
    <name evidence="2" type="ORF">ODALV1_LOCUS30623</name>
</gene>
<evidence type="ECO:0000256" key="1">
    <source>
        <dbReference type="SAM" id="MobiDB-lite"/>
    </source>
</evidence>
<comment type="caution">
    <text evidence="2">The sequence shown here is derived from an EMBL/GenBank/DDBJ whole genome shotgun (WGS) entry which is preliminary data.</text>
</comment>
<protein>
    <submittedName>
        <fullName evidence="2">Uncharacterized protein</fullName>
    </submittedName>
</protein>
<dbReference type="EMBL" id="CAXLJM020000164">
    <property type="protein sequence ID" value="CAL8145859.1"/>
    <property type="molecule type" value="Genomic_DNA"/>
</dbReference>
<evidence type="ECO:0000313" key="3">
    <source>
        <dbReference type="Proteomes" id="UP001642540"/>
    </source>
</evidence>
<reference evidence="2 3" key="1">
    <citation type="submission" date="2024-08" db="EMBL/GenBank/DDBJ databases">
        <authorList>
            <person name="Cucini C."/>
            <person name="Frati F."/>
        </authorList>
    </citation>
    <scope>NUCLEOTIDE SEQUENCE [LARGE SCALE GENOMIC DNA]</scope>
</reference>
<evidence type="ECO:0000313" key="2">
    <source>
        <dbReference type="EMBL" id="CAL8145859.1"/>
    </source>
</evidence>
<sequence length="124" mass="14269">MCRCCTACIFFCCFGWCCKRFRRFMREGERRVDPLPPPPPPPPSPMPIANETQGKMEQGPSISPGGLLYFPIFSRWSISMPELYPLQEFRAAMVVREEWGLEEEDKLEPDASIPLESKFIKPLP</sequence>
<proteinExistence type="predicted"/>
<name>A0ABP1S873_9HEXA</name>
<keyword evidence="3" id="KW-1185">Reference proteome</keyword>
<accession>A0ABP1S873</accession>